<feature type="compositionally biased region" description="Pro residues" evidence="1">
    <location>
        <begin position="29"/>
        <end position="43"/>
    </location>
</feature>
<feature type="region of interest" description="Disordered" evidence="1">
    <location>
        <begin position="27"/>
        <end position="50"/>
    </location>
</feature>
<protein>
    <recommendedName>
        <fullName evidence="5">Secreted protein</fullName>
    </recommendedName>
</protein>
<evidence type="ECO:0000313" key="4">
    <source>
        <dbReference type="Proteomes" id="UP000552587"/>
    </source>
</evidence>
<evidence type="ECO:0000313" key="3">
    <source>
        <dbReference type="EMBL" id="MBB1086908.1"/>
    </source>
</evidence>
<name>A0A7W3U0Y9_9GAMM</name>
<dbReference type="RefSeq" id="WP_182667708.1">
    <property type="nucleotide sequence ID" value="NZ_JACHTE010000001.1"/>
</dbReference>
<dbReference type="EMBL" id="JACHTE010000001">
    <property type="protein sequence ID" value="MBB1086908.1"/>
    <property type="molecule type" value="Genomic_DNA"/>
</dbReference>
<keyword evidence="2" id="KW-0732">Signal</keyword>
<accession>A0A7W3U0Y9</accession>
<organism evidence="3 4">
    <name type="scientific">Marilutibacter penaei</name>
    <dbReference type="NCBI Taxonomy" id="2759900"/>
    <lineage>
        <taxon>Bacteria</taxon>
        <taxon>Pseudomonadati</taxon>
        <taxon>Pseudomonadota</taxon>
        <taxon>Gammaproteobacteria</taxon>
        <taxon>Lysobacterales</taxon>
        <taxon>Lysobacteraceae</taxon>
        <taxon>Marilutibacter</taxon>
    </lineage>
</organism>
<sequence>MTHTQLPFHSRLAGGLLLAALSMSACQPTDPPRAEAPPAPAAAPPSATALPAPVEAPADAFFERLATLCGQAFAGRITANMPADTNDPFAGKPLVMHVRECSAEEIRIPFHVGDDRSRTWVLTRTADGLRLKHDHRHADGHPDVLTQYGGDSLVPGSRERQEFPVDAESQALFSREGRDVSNTNVWALEVQPGLRFAYELSRPHRLFRVEFNLANPVAAPPAPWGAEG</sequence>
<dbReference type="AlphaFoldDB" id="A0A7W3U0Y9"/>
<evidence type="ECO:0000256" key="2">
    <source>
        <dbReference type="SAM" id="SignalP"/>
    </source>
</evidence>
<evidence type="ECO:0008006" key="5">
    <source>
        <dbReference type="Google" id="ProtNLM"/>
    </source>
</evidence>
<evidence type="ECO:0000256" key="1">
    <source>
        <dbReference type="SAM" id="MobiDB-lite"/>
    </source>
</evidence>
<feature type="chain" id="PRO_5031204910" description="Secreted protein" evidence="2">
    <location>
        <begin position="26"/>
        <end position="228"/>
    </location>
</feature>
<dbReference type="Proteomes" id="UP000552587">
    <property type="component" value="Unassembled WGS sequence"/>
</dbReference>
<keyword evidence="4" id="KW-1185">Reference proteome</keyword>
<reference evidence="3 4" key="1">
    <citation type="submission" date="2020-07" db="EMBL/GenBank/DDBJ databases">
        <authorList>
            <person name="Xu S."/>
            <person name="Li A."/>
        </authorList>
    </citation>
    <scope>NUCLEOTIDE SEQUENCE [LARGE SCALE GENOMIC DNA]</scope>
    <source>
        <strain evidence="3 4">SG-8</strain>
    </source>
</reference>
<gene>
    <name evidence="3" type="ORF">H4F99_00235</name>
</gene>
<proteinExistence type="predicted"/>
<feature type="signal peptide" evidence="2">
    <location>
        <begin position="1"/>
        <end position="25"/>
    </location>
</feature>
<comment type="caution">
    <text evidence="3">The sequence shown here is derived from an EMBL/GenBank/DDBJ whole genome shotgun (WGS) entry which is preliminary data.</text>
</comment>